<name>A0A0U0RKK8_MYCTX</name>
<dbReference type="Proteomes" id="UP000039217">
    <property type="component" value="Unassembled WGS sequence"/>
</dbReference>
<dbReference type="EMBL" id="CSAE01000347">
    <property type="protein sequence ID" value="COW14497.1"/>
    <property type="molecule type" value="Genomic_DNA"/>
</dbReference>
<accession>A0A0U0RKK8</accession>
<dbReference type="InterPro" id="IPR027417">
    <property type="entry name" value="P-loop_NTPase"/>
</dbReference>
<reference evidence="3 4" key="1">
    <citation type="submission" date="2015-03" db="EMBL/GenBank/DDBJ databases">
        <authorList>
            <consortium name="Pathogen Informatics"/>
        </authorList>
    </citation>
    <scope>NUCLEOTIDE SEQUENCE [LARGE SCALE GENOMIC DNA]</scope>
    <source>
        <strain evidence="1 4">D00501624</strain>
        <strain evidence="3">K00500041</strain>
    </source>
</reference>
<dbReference type="STRING" id="115862.BBG46_06600"/>
<sequence length="62" mass="6318">MPLLGQIPLDPALVAAGDSGVPLVLSSPDSAIGKELHSIADGLSTRRRGLAGMSLGLDPTRR</sequence>
<evidence type="ECO:0000313" key="3">
    <source>
        <dbReference type="Proteomes" id="UP000038802"/>
    </source>
</evidence>
<protein>
    <submittedName>
        <fullName evidence="2">MRP-related protein MRP</fullName>
    </submittedName>
</protein>
<dbReference type="AlphaFoldDB" id="A0A0U0RKK8"/>
<dbReference type="EMBL" id="CQQC01000682">
    <property type="protein sequence ID" value="CNV33583.1"/>
    <property type="molecule type" value="Genomic_DNA"/>
</dbReference>
<reference evidence="2" key="2">
    <citation type="submission" date="2015-03" db="EMBL/GenBank/DDBJ databases">
        <authorList>
            <person name="Murphy D."/>
        </authorList>
    </citation>
    <scope>NUCLEOTIDE SEQUENCE [LARGE SCALE GENOMIC DNA]</scope>
    <source>
        <strain evidence="2">K00500041</strain>
    </source>
</reference>
<evidence type="ECO:0000313" key="2">
    <source>
        <dbReference type="EMBL" id="COW14497.1"/>
    </source>
</evidence>
<proteinExistence type="predicted"/>
<evidence type="ECO:0000313" key="4">
    <source>
        <dbReference type="Proteomes" id="UP000039217"/>
    </source>
</evidence>
<gene>
    <name evidence="2" type="primary">mrp</name>
    <name evidence="1" type="ORF">ERS007661_02095</name>
    <name evidence="2" type="ORF">ERS007703_02879</name>
</gene>
<evidence type="ECO:0000313" key="1">
    <source>
        <dbReference type="EMBL" id="CNV33583.1"/>
    </source>
</evidence>
<organism evidence="2 3">
    <name type="scientific">Mycobacterium tuberculosis</name>
    <dbReference type="NCBI Taxonomy" id="1773"/>
    <lineage>
        <taxon>Bacteria</taxon>
        <taxon>Bacillati</taxon>
        <taxon>Actinomycetota</taxon>
        <taxon>Actinomycetes</taxon>
        <taxon>Mycobacteriales</taxon>
        <taxon>Mycobacteriaceae</taxon>
        <taxon>Mycobacterium</taxon>
        <taxon>Mycobacterium tuberculosis complex</taxon>
    </lineage>
</organism>
<dbReference type="Gene3D" id="3.40.50.300">
    <property type="entry name" value="P-loop containing nucleotide triphosphate hydrolases"/>
    <property type="match status" value="1"/>
</dbReference>
<dbReference type="Proteomes" id="UP000038802">
    <property type="component" value="Unassembled WGS sequence"/>
</dbReference>